<dbReference type="KEGG" id="ncs:NCAS_0C03320"/>
<organism evidence="9 10">
    <name type="scientific">Naumovozyma castellii</name>
    <name type="common">Yeast</name>
    <name type="synonym">Saccharomyces castellii</name>
    <dbReference type="NCBI Taxonomy" id="27288"/>
    <lineage>
        <taxon>Eukaryota</taxon>
        <taxon>Fungi</taxon>
        <taxon>Dikarya</taxon>
        <taxon>Ascomycota</taxon>
        <taxon>Saccharomycotina</taxon>
        <taxon>Saccharomycetes</taxon>
        <taxon>Saccharomycetales</taxon>
        <taxon>Saccharomycetaceae</taxon>
        <taxon>Naumovozyma</taxon>
    </lineage>
</organism>
<dbReference type="EMBL" id="HE576754">
    <property type="protein sequence ID" value="CCC69322.1"/>
    <property type="molecule type" value="Genomic_DNA"/>
</dbReference>
<reference evidence="9 10" key="1">
    <citation type="journal article" date="2011" name="Proc. Natl. Acad. Sci. U.S.A.">
        <title>Evolutionary erosion of yeast sex chromosomes by mating-type switching accidents.</title>
        <authorList>
            <person name="Gordon J.L."/>
            <person name="Armisen D."/>
            <person name="Proux-Wera E."/>
            <person name="Oheigeartaigh S.S."/>
            <person name="Byrne K.P."/>
            <person name="Wolfe K.H."/>
        </authorList>
    </citation>
    <scope>NUCLEOTIDE SEQUENCE [LARGE SCALE GENOMIC DNA]</scope>
    <source>
        <strain evidence="10">ATCC 76901 / BCRC 22586 / CBS 4309 / NBRC 1992 / NRRL Y-12630</strain>
    </source>
</reference>
<dbReference type="GeneID" id="96902904"/>
<dbReference type="AlphaFoldDB" id="G0VCW1"/>
<dbReference type="InterPro" id="IPR029012">
    <property type="entry name" value="Helix_hairpin_bin_sf"/>
</dbReference>
<dbReference type="FunCoup" id="G0VCW1">
    <property type="interactions" value="49"/>
</dbReference>
<evidence type="ECO:0000256" key="1">
    <source>
        <dbReference type="ARBA" id="ARBA00004177"/>
    </source>
</evidence>
<dbReference type="InParanoid" id="G0VCW1"/>
<gene>
    <name evidence="9" type="primary">NCAS0C03320</name>
    <name evidence="9" type="ordered locus">NCAS_0C03320</name>
</gene>
<feature type="domain" description="VPS37 C-terminal" evidence="8">
    <location>
        <begin position="87"/>
        <end position="177"/>
    </location>
</feature>
<evidence type="ECO:0000256" key="5">
    <source>
        <dbReference type="ARBA" id="ARBA00022927"/>
    </source>
</evidence>
<evidence type="ECO:0000256" key="3">
    <source>
        <dbReference type="ARBA" id="ARBA00022448"/>
    </source>
</evidence>
<evidence type="ECO:0000256" key="6">
    <source>
        <dbReference type="PROSITE-ProRule" id="PRU00646"/>
    </source>
</evidence>
<evidence type="ECO:0000256" key="7">
    <source>
        <dbReference type="SAM" id="Coils"/>
    </source>
</evidence>
<dbReference type="GO" id="GO:0000813">
    <property type="term" value="C:ESCRT I complex"/>
    <property type="evidence" value="ECO:0007669"/>
    <property type="project" value="EnsemblFungi"/>
</dbReference>
<dbReference type="InterPro" id="IPR009851">
    <property type="entry name" value="Mod_r"/>
</dbReference>
<feature type="coiled-coil region" evidence="7">
    <location>
        <begin position="45"/>
        <end position="86"/>
    </location>
</feature>
<reference key="2">
    <citation type="submission" date="2011-08" db="EMBL/GenBank/DDBJ databases">
        <title>Genome sequence of Naumovozyma castellii.</title>
        <authorList>
            <person name="Gordon J.L."/>
            <person name="Armisen D."/>
            <person name="Proux-Wera E."/>
            <person name="OhEigeartaigh S.S."/>
            <person name="Byrne K.P."/>
            <person name="Wolfe K.H."/>
        </authorList>
    </citation>
    <scope>NUCLEOTIDE SEQUENCE</scope>
    <source>
        <strain>Type strain:CBS 4309</strain>
    </source>
</reference>
<dbReference type="HOGENOM" id="CLU_109465_0_0_1"/>
<dbReference type="OMA" id="YVTKFHP"/>
<proteinExistence type="inferred from homology"/>
<accession>G0VCW1</accession>
<evidence type="ECO:0000313" key="9">
    <source>
        <dbReference type="EMBL" id="CCC69322.1"/>
    </source>
</evidence>
<keyword evidence="10" id="KW-1185">Reference proteome</keyword>
<dbReference type="Proteomes" id="UP000001640">
    <property type="component" value="Chromosome 3"/>
</dbReference>
<keyword evidence="5 6" id="KW-0653">Protein transport</keyword>
<name>G0VCW1_NAUCA</name>
<dbReference type="STRING" id="1064592.G0VCW1"/>
<keyword evidence="7" id="KW-0175">Coiled coil</keyword>
<sequence length="177" mass="21066">MDSTEPSGNVPLPDNADLLTTRELLGLLTEHRDQLQSYVTKFHPLSELEEQIEELRHKLQELQRKFDELQIERHEVTEEIEQLKICESEYVKQWQDLQGMIRDNYSDEAMKRKVQLSIRQLDEQCNQLELSLNTHTENKLDSNSLDTFVNEYLEKRKLFHLQREKLATWDAQGRLKS</sequence>
<evidence type="ECO:0000259" key="8">
    <source>
        <dbReference type="PROSITE" id="PS51314"/>
    </source>
</evidence>
<dbReference type="GO" id="GO:1904669">
    <property type="term" value="P:ATP export"/>
    <property type="evidence" value="ECO:0007669"/>
    <property type="project" value="EnsemblFungi"/>
</dbReference>
<keyword evidence="4" id="KW-0967">Endosome</keyword>
<dbReference type="eggNOG" id="ENOG502S6GM">
    <property type="taxonomic scope" value="Eukaryota"/>
</dbReference>
<dbReference type="GO" id="GO:0006612">
    <property type="term" value="P:protein targeting to membrane"/>
    <property type="evidence" value="ECO:0007669"/>
    <property type="project" value="EnsemblFungi"/>
</dbReference>
<evidence type="ECO:0000256" key="2">
    <source>
        <dbReference type="ARBA" id="ARBA00007617"/>
    </source>
</evidence>
<dbReference type="InterPro" id="IPR037202">
    <property type="entry name" value="ESCRT_assembly_dom"/>
</dbReference>
<comment type="subcellular location">
    <subcellularLocation>
        <location evidence="1">Endosome</location>
    </subcellularLocation>
</comment>
<evidence type="ECO:0000256" key="4">
    <source>
        <dbReference type="ARBA" id="ARBA00022753"/>
    </source>
</evidence>
<dbReference type="Pfam" id="PF07200">
    <property type="entry name" value="Mod_r"/>
    <property type="match status" value="1"/>
</dbReference>
<dbReference type="PROSITE" id="PS51314">
    <property type="entry name" value="VPS37_C"/>
    <property type="match status" value="1"/>
</dbReference>
<dbReference type="OrthoDB" id="4035847at2759"/>
<dbReference type="GO" id="GO:0043162">
    <property type="term" value="P:ubiquitin-dependent protein catabolic process via the multivesicular body sorting pathway"/>
    <property type="evidence" value="ECO:0007669"/>
    <property type="project" value="EnsemblFungi"/>
</dbReference>
<dbReference type="SUPFAM" id="SSF140111">
    <property type="entry name" value="Endosomal sorting complex assembly domain"/>
    <property type="match status" value="1"/>
</dbReference>
<evidence type="ECO:0000313" key="10">
    <source>
        <dbReference type="Proteomes" id="UP000001640"/>
    </source>
</evidence>
<protein>
    <recommendedName>
        <fullName evidence="8">VPS37 C-terminal domain-containing protein</fullName>
    </recommendedName>
</protein>
<dbReference type="Gene3D" id="1.10.287.660">
    <property type="entry name" value="Helix hairpin bin"/>
    <property type="match status" value="1"/>
</dbReference>
<comment type="similarity">
    <text evidence="2">Belongs to the VPS37 family.</text>
</comment>
<dbReference type="GO" id="GO:0006623">
    <property type="term" value="P:protein targeting to vacuole"/>
    <property type="evidence" value="ECO:0007669"/>
    <property type="project" value="EnsemblFungi"/>
</dbReference>
<feature type="coiled-coil region" evidence="7">
    <location>
        <begin position="111"/>
        <end position="138"/>
    </location>
</feature>
<keyword evidence="3 6" id="KW-0813">Transport</keyword>
<dbReference type="RefSeq" id="XP_003675687.1">
    <property type="nucleotide sequence ID" value="XM_003675639.1"/>
</dbReference>